<name>A0A370KIS8_9HYPH</name>
<evidence type="ECO:0000259" key="4">
    <source>
        <dbReference type="PROSITE" id="PS50987"/>
    </source>
</evidence>
<evidence type="ECO:0000256" key="3">
    <source>
        <dbReference type="ARBA" id="ARBA00023163"/>
    </source>
</evidence>
<dbReference type="AlphaFoldDB" id="A0A370KIS8"/>
<dbReference type="PRINTS" id="PR00778">
    <property type="entry name" value="HTHARSR"/>
</dbReference>
<dbReference type="CDD" id="cd00090">
    <property type="entry name" value="HTH_ARSR"/>
    <property type="match status" value="1"/>
</dbReference>
<dbReference type="PROSITE" id="PS50987">
    <property type="entry name" value="HTH_ARSR_2"/>
    <property type="match status" value="1"/>
</dbReference>
<dbReference type="InterPro" id="IPR001845">
    <property type="entry name" value="HTH_ArsR_DNA-bd_dom"/>
</dbReference>
<dbReference type="InterPro" id="IPR036390">
    <property type="entry name" value="WH_DNA-bd_sf"/>
</dbReference>
<dbReference type="SUPFAM" id="SSF46785">
    <property type="entry name" value="Winged helix' DNA-binding domain"/>
    <property type="match status" value="1"/>
</dbReference>
<dbReference type="NCBIfam" id="NF033788">
    <property type="entry name" value="HTH_metalloreg"/>
    <property type="match status" value="1"/>
</dbReference>
<dbReference type="EMBL" id="NAAC01000037">
    <property type="protein sequence ID" value="RDJ04651.1"/>
    <property type="molecule type" value="Genomic_DNA"/>
</dbReference>
<feature type="domain" description="HTH arsR-type" evidence="4">
    <location>
        <begin position="1"/>
        <end position="95"/>
    </location>
</feature>
<dbReference type="PANTHER" id="PTHR43132">
    <property type="entry name" value="ARSENICAL RESISTANCE OPERON REPRESSOR ARSR-RELATED"/>
    <property type="match status" value="1"/>
</dbReference>
<comment type="caution">
    <text evidence="5">The sequence shown here is derived from an EMBL/GenBank/DDBJ whole genome shotgun (WGS) entry which is preliminary data.</text>
</comment>
<reference evidence="5 6" key="1">
    <citation type="submission" date="2017-03" db="EMBL/GenBank/DDBJ databases">
        <title>Genome analysis of Rhizobial strains effectives or ineffectives for nitrogen fixation isolated from bean seeds.</title>
        <authorList>
            <person name="Peralta H."/>
            <person name="Aguilar-Vera A."/>
            <person name="Mora Y."/>
            <person name="Vargas-Lagunas C."/>
            <person name="Girard L."/>
            <person name="Mora J."/>
        </authorList>
    </citation>
    <scope>NUCLEOTIDE SEQUENCE [LARGE SCALE GENOMIC DNA]</scope>
    <source>
        <strain evidence="5 6">CCGM3</strain>
    </source>
</reference>
<dbReference type="InterPro" id="IPR011991">
    <property type="entry name" value="ArsR-like_HTH"/>
</dbReference>
<proteinExistence type="predicted"/>
<dbReference type="SMART" id="SM00418">
    <property type="entry name" value="HTH_ARSR"/>
    <property type="match status" value="1"/>
</dbReference>
<organism evidence="5 6">
    <name type="scientific">Rhizobium grahamii</name>
    <dbReference type="NCBI Taxonomy" id="1120045"/>
    <lineage>
        <taxon>Bacteria</taxon>
        <taxon>Pseudomonadati</taxon>
        <taxon>Pseudomonadota</taxon>
        <taxon>Alphaproteobacteria</taxon>
        <taxon>Hyphomicrobiales</taxon>
        <taxon>Rhizobiaceae</taxon>
        <taxon>Rhizobium/Agrobacterium group</taxon>
        <taxon>Rhizobium</taxon>
    </lineage>
</organism>
<evidence type="ECO:0000256" key="1">
    <source>
        <dbReference type="ARBA" id="ARBA00023015"/>
    </source>
</evidence>
<protein>
    <submittedName>
        <fullName evidence="5">Transcriptional regulator</fullName>
    </submittedName>
</protein>
<evidence type="ECO:0000313" key="6">
    <source>
        <dbReference type="Proteomes" id="UP000254939"/>
    </source>
</evidence>
<dbReference type="Proteomes" id="UP000254939">
    <property type="component" value="Unassembled WGS sequence"/>
</dbReference>
<dbReference type="Pfam" id="PF12840">
    <property type="entry name" value="HTH_20"/>
    <property type="match status" value="1"/>
</dbReference>
<dbReference type="GO" id="GO:0003700">
    <property type="term" value="F:DNA-binding transcription factor activity"/>
    <property type="evidence" value="ECO:0007669"/>
    <property type="project" value="InterPro"/>
</dbReference>
<keyword evidence="3" id="KW-0804">Transcription</keyword>
<sequence length="120" mass="12776">MEAKNAIAALAALAQTTRLETFRLLVKAEPDGIPAGELARLMDIPQNTMSAHLATLARAGIVKSERQSRSIIYRADLEGFRELTLFLLKDCCGGNAELCAPLIADLTPCCVPGSSESCAN</sequence>
<dbReference type="GO" id="GO:0003677">
    <property type="term" value="F:DNA binding"/>
    <property type="evidence" value="ECO:0007669"/>
    <property type="project" value="UniProtKB-KW"/>
</dbReference>
<keyword evidence="1" id="KW-0805">Transcription regulation</keyword>
<keyword evidence="2" id="KW-0238">DNA-binding</keyword>
<accession>A0A370KIS8</accession>
<dbReference type="Gene3D" id="1.10.10.10">
    <property type="entry name" value="Winged helix-like DNA-binding domain superfamily/Winged helix DNA-binding domain"/>
    <property type="match status" value="1"/>
</dbReference>
<dbReference type="PANTHER" id="PTHR43132:SF2">
    <property type="entry name" value="ARSENICAL RESISTANCE OPERON REPRESSOR ARSR-RELATED"/>
    <property type="match status" value="1"/>
</dbReference>
<gene>
    <name evidence="5" type="ORF">B5K06_26850</name>
</gene>
<dbReference type="RefSeq" id="WP_114715140.1">
    <property type="nucleotide sequence ID" value="NZ_KZ857266.1"/>
</dbReference>
<evidence type="ECO:0000256" key="2">
    <source>
        <dbReference type="ARBA" id="ARBA00023125"/>
    </source>
</evidence>
<dbReference type="OrthoDB" id="9804742at2"/>
<dbReference type="InterPro" id="IPR036388">
    <property type="entry name" value="WH-like_DNA-bd_sf"/>
</dbReference>
<evidence type="ECO:0000313" key="5">
    <source>
        <dbReference type="EMBL" id="RDJ04651.1"/>
    </source>
</evidence>
<dbReference type="InterPro" id="IPR051011">
    <property type="entry name" value="Metal_resp_trans_reg"/>
</dbReference>